<keyword evidence="2 4" id="KW-0808">Transferase</keyword>
<keyword evidence="3" id="KW-0949">S-adenosyl-L-methionine</keyword>
<organism evidence="4 5">
    <name type="scientific">Ancylomarina salipaludis</name>
    <dbReference type="NCBI Taxonomy" id="2501299"/>
    <lineage>
        <taxon>Bacteria</taxon>
        <taxon>Pseudomonadati</taxon>
        <taxon>Bacteroidota</taxon>
        <taxon>Bacteroidia</taxon>
        <taxon>Marinilabiliales</taxon>
        <taxon>Marinifilaceae</taxon>
        <taxon>Ancylomarina</taxon>
    </lineage>
</organism>
<keyword evidence="5" id="KW-1185">Reference proteome</keyword>
<evidence type="ECO:0000256" key="3">
    <source>
        <dbReference type="ARBA" id="ARBA00022691"/>
    </source>
</evidence>
<protein>
    <submittedName>
        <fullName evidence="4">Methyltransferase domain-containing protein</fullName>
    </submittedName>
</protein>
<accession>A0A4Q1JNE2</accession>
<dbReference type="OrthoDB" id="9789123at2"/>
<dbReference type="EMBL" id="SAXA01000005">
    <property type="protein sequence ID" value="RXQ95636.1"/>
    <property type="molecule type" value="Genomic_DNA"/>
</dbReference>
<keyword evidence="1 4" id="KW-0489">Methyltransferase</keyword>
<dbReference type="Gene3D" id="3.40.50.150">
    <property type="entry name" value="Vaccinia Virus protein VP39"/>
    <property type="match status" value="1"/>
</dbReference>
<comment type="caution">
    <text evidence="4">The sequence shown here is derived from an EMBL/GenBank/DDBJ whole genome shotgun (WGS) entry which is preliminary data.</text>
</comment>
<sequence length="244" mass="27458">MKTQNFFLDRPEVRDYQLQGNQIRLDLHPNVFPPSDFVVPFAQNIRIKAGDRVADIGTGSGILAVMAAQLGAEVWATDTSEISVNNAKENARKNKVQIQAFAGSFFGPLQGQFDVIIANLPQEILPEDYRLNLGEDLAQTINGGKLGNEILIQFLKIAPQFMHADSRLYINVGSLSDYKSTFKLIGQNYNARMINTYALPNKAFVEKNIEFYKQLNEAGKIHIFREDGIWKAMVYPFELKLKSA</sequence>
<dbReference type="Proteomes" id="UP000289703">
    <property type="component" value="Unassembled WGS sequence"/>
</dbReference>
<dbReference type="RefSeq" id="WP_129253975.1">
    <property type="nucleotide sequence ID" value="NZ_SAXA01000005.1"/>
</dbReference>
<dbReference type="Pfam" id="PF06325">
    <property type="entry name" value="PrmA"/>
    <property type="match status" value="1"/>
</dbReference>
<name>A0A4Q1JNE2_9BACT</name>
<dbReference type="PANTHER" id="PTHR45875:SF1">
    <property type="entry name" value="METHYLTRANSFERASE N6AMT1"/>
    <property type="match status" value="1"/>
</dbReference>
<dbReference type="GO" id="GO:0008757">
    <property type="term" value="F:S-adenosylmethionine-dependent methyltransferase activity"/>
    <property type="evidence" value="ECO:0007669"/>
    <property type="project" value="TreeGrafter"/>
</dbReference>
<dbReference type="CDD" id="cd02440">
    <property type="entry name" value="AdoMet_MTases"/>
    <property type="match status" value="1"/>
</dbReference>
<dbReference type="InterPro" id="IPR052190">
    <property type="entry name" value="Euk-Arch_PrmC-MTase"/>
</dbReference>
<gene>
    <name evidence="4" type="ORF">EO244_07175</name>
</gene>
<evidence type="ECO:0000313" key="4">
    <source>
        <dbReference type="EMBL" id="RXQ95636.1"/>
    </source>
</evidence>
<evidence type="ECO:0000256" key="1">
    <source>
        <dbReference type="ARBA" id="ARBA00022603"/>
    </source>
</evidence>
<dbReference type="GO" id="GO:0035657">
    <property type="term" value="C:eRF1 methyltransferase complex"/>
    <property type="evidence" value="ECO:0007669"/>
    <property type="project" value="TreeGrafter"/>
</dbReference>
<evidence type="ECO:0000313" key="5">
    <source>
        <dbReference type="Proteomes" id="UP000289703"/>
    </source>
</evidence>
<dbReference type="AlphaFoldDB" id="A0A4Q1JNE2"/>
<evidence type="ECO:0000256" key="2">
    <source>
        <dbReference type="ARBA" id="ARBA00022679"/>
    </source>
</evidence>
<dbReference type="InterPro" id="IPR029063">
    <property type="entry name" value="SAM-dependent_MTases_sf"/>
</dbReference>
<reference evidence="4 5" key="1">
    <citation type="submission" date="2019-01" db="EMBL/GenBank/DDBJ databases">
        <title>Ancylomarina salipaludis sp. nov., isolated from a salt marsh.</title>
        <authorList>
            <person name="Yoon J.-H."/>
        </authorList>
    </citation>
    <scope>NUCLEOTIDE SEQUENCE [LARGE SCALE GENOMIC DNA]</scope>
    <source>
        <strain evidence="4 5">SHSM-M15</strain>
    </source>
</reference>
<dbReference type="GO" id="GO:0008276">
    <property type="term" value="F:protein methyltransferase activity"/>
    <property type="evidence" value="ECO:0007669"/>
    <property type="project" value="TreeGrafter"/>
</dbReference>
<proteinExistence type="predicted"/>
<dbReference type="PANTHER" id="PTHR45875">
    <property type="entry name" value="METHYLTRANSFERASE N6AMT1"/>
    <property type="match status" value="1"/>
</dbReference>
<dbReference type="GO" id="GO:0032259">
    <property type="term" value="P:methylation"/>
    <property type="evidence" value="ECO:0007669"/>
    <property type="project" value="UniProtKB-KW"/>
</dbReference>
<dbReference type="SUPFAM" id="SSF53335">
    <property type="entry name" value="S-adenosyl-L-methionine-dependent methyltransferases"/>
    <property type="match status" value="1"/>
</dbReference>